<dbReference type="SUPFAM" id="SSF103473">
    <property type="entry name" value="MFS general substrate transporter"/>
    <property type="match status" value="1"/>
</dbReference>
<evidence type="ECO:0000256" key="4">
    <source>
        <dbReference type="ARBA" id="ARBA00022475"/>
    </source>
</evidence>
<evidence type="ECO:0000259" key="9">
    <source>
        <dbReference type="PROSITE" id="PS50850"/>
    </source>
</evidence>
<comment type="similarity">
    <text evidence="2">Belongs to the major facilitator superfamily. EmrB family.</text>
</comment>
<feature type="transmembrane region" description="Helical" evidence="8">
    <location>
        <begin position="20"/>
        <end position="39"/>
    </location>
</feature>
<comment type="subcellular location">
    <subcellularLocation>
        <location evidence="1">Cell membrane</location>
        <topology evidence="1">Multi-pass membrane protein</topology>
    </subcellularLocation>
</comment>
<accession>A0ABV6EP63</accession>
<keyword evidence="6 8" id="KW-1133">Transmembrane helix</keyword>
<keyword evidence="4" id="KW-1003">Cell membrane</keyword>
<keyword evidence="11" id="KW-1185">Reference proteome</keyword>
<dbReference type="InterPro" id="IPR036259">
    <property type="entry name" value="MFS_trans_sf"/>
</dbReference>
<feature type="transmembrane region" description="Helical" evidence="8">
    <location>
        <begin position="485"/>
        <end position="503"/>
    </location>
</feature>
<dbReference type="PANTHER" id="PTHR42718:SF9">
    <property type="entry name" value="MAJOR FACILITATOR SUPERFAMILY MULTIDRUG TRANSPORTER MFSC"/>
    <property type="match status" value="1"/>
</dbReference>
<dbReference type="InterPro" id="IPR020846">
    <property type="entry name" value="MFS_dom"/>
</dbReference>
<dbReference type="EMBL" id="JBHLWM010000001">
    <property type="protein sequence ID" value="MFC0240014.1"/>
    <property type="molecule type" value="Genomic_DNA"/>
</dbReference>
<feature type="transmembrane region" description="Helical" evidence="8">
    <location>
        <begin position="173"/>
        <end position="195"/>
    </location>
</feature>
<proteinExistence type="inferred from homology"/>
<dbReference type="PANTHER" id="PTHR42718">
    <property type="entry name" value="MAJOR FACILITATOR SUPERFAMILY MULTIDRUG TRANSPORTER MFSC"/>
    <property type="match status" value="1"/>
</dbReference>
<evidence type="ECO:0000313" key="11">
    <source>
        <dbReference type="Proteomes" id="UP001589775"/>
    </source>
</evidence>
<keyword evidence="7 8" id="KW-0472">Membrane</keyword>
<feature type="transmembrane region" description="Helical" evidence="8">
    <location>
        <begin position="232"/>
        <end position="256"/>
    </location>
</feature>
<keyword evidence="3" id="KW-0813">Transport</keyword>
<dbReference type="PROSITE" id="PS50850">
    <property type="entry name" value="MFS"/>
    <property type="match status" value="1"/>
</dbReference>
<feature type="transmembrane region" description="Helical" evidence="8">
    <location>
        <begin position="341"/>
        <end position="358"/>
    </location>
</feature>
<feature type="transmembrane region" description="Helical" evidence="8">
    <location>
        <begin position="85"/>
        <end position="106"/>
    </location>
</feature>
<comment type="caution">
    <text evidence="10">The sequence shown here is derived from an EMBL/GenBank/DDBJ whole genome shotgun (WGS) entry which is preliminary data.</text>
</comment>
<organism evidence="10 11">
    <name type="scientific">Rhodopseudomonas telluris</name>
    <dbReference type="NCBI Taxonomy" id="644215"/>
    <lineage>
        <taxon>Bacteria</taxon>
        <taxon>Pseudomonadati</taxon>
        <taxon>Pseudomonadota</taxon>
        <taxon>Alphaproteobacteria</taxon>
        <taxon>Hyphomicrobiales</taxon>
        <taxon>Nitrobacteraceae</taxon>
        <taxon>Rhodopseudomonas</taxon>
    </lineage>
</organism>
<gene>
    <name evidence="10" type="ORF">ACFFJ6_06025</name>
</gene>
<evidence type="ECO:0000256" key="2">
    <source>
        <dbReference type="ARBA" id="ARBA00008537"/>
    </source>
</evidence>
<dbReference type="Gene3D" id="1.20.1720.10">
    <property type="entry name" value="Multidrug resistance protein D"/>
    <property type="match status" value="1"/>
</dbReference>
<protein>
    <submittedName>
        <fullName evidence="10">DHA2 family efflux MFS transporter permease subunit</fullName>
    </submittedName>
</protein>
<dbReference type="NCBIfam" id="TIGR00711">
    <property type="entry name" value="efflux_EmrB"/>
    <property type="match status" value="1"/>
</dbReference>
<name>A0ABV6EP63_9BRAD</name>
<dbReference type="Gene3D" id="1.20.1250.20">
    <property type="entry name" value="MFS general substrate transporter like domains"/>
    <property type="match status" value="1"/>
</dbReference>
<feature type="transmembrane region" description="Helical" evidence="8">
    <location>
        <begin position="144"/>
        <end position="167"/>
    </location>
</feature>
<evidence type="ECO:0000256" key="3">
    <source>
        <dbReference type="ARBA" id="ARBA00022448"/>
    </source>
</evidence>
<feature type="transmembrane region" description="Helical" evidence="8">
    <location>
        <begin position="207"/>
        <end position="226"/>
    </location>
</feature>
<dbReference type="Proteomes" id="UP001589775">
    <property type="component" value="Unassembled WGS sequence"/>
</dbReference>
<dbReference type="InterPro" id="IPR004638">
    <property type="entry name" value="EmrB-like"/>
</dbReference>
<sequence>MTAAPTKQPITPLQGAPRALAAVTFGLASFMAVVDITVANVSVPTISGNLGVSSEEGEWTITFFAISNAICIPLTGWLGRRFGQARLFAGSVAAFTLASILCGLAPTFETLLIARILQGAVAGPIVPLSQALLVAVFPPEKRTFAVAMWAMTNMAGPVAGPMLGGWITDQFSWPWIFLINAPVGVFVVISAGVLLRGRDTPTVRLPVDVVGLALLAIAVGCLQVTFDRGRTLDWFASPLICATATISVIGFVLLVIWELGEAHPIVDLRLFEFRNFAIGTLSVAVGFGLYFAALVLVPLWLQTDLGYSSTWAGVATAPMGVFGIVLAPFLGRWVATHGPRVYASIAFAAWALVALWRSTMTTGVTVADVALIQLAQGIGIAFFLTPVVSLSLAGLPPDKLASASGLQTAIRMMAGSLCASIAQTFWDERARFHRNHLVDAVTELSDRAMAAIKTLRSAGLTEQQSWAVINQQIDVQARMLSLNDFFYFSTFAFMTALGIIWLARGPKQPS</sequence>
<dbReference type="CDD" id="cd17503">
    <property type="entry name" value="MFS_LmrB_MDR_like"/>
    <property type="match status" value="1"/>
</dbReference>
<feature type="transmembrane region" description="Helical" evidence="8">
    <location>
        <begin position="59"/>
        <end position="78"/>
    </location>
</feature>
<feature type="transmembrane region" description="Helical" evidence="8">
    <location>
        <begin position="307"/>
        <end position="329"/>
    </location>
</feature>
<reference evidence="10 11" key="1">
    <citation type="submission" date="2024-09" db="EMBL/GenBank/DDBJ databases">
        <authorList>
            <person name="Sun Q."/>
            <person name="Mori K."/>
        </authorList>
    </citation>
    <scope>NUCLEOTIDE SEQUENCE [LARGE SCALE GENOMIC DNA]</scope>
    <source>
        <strain evidence="10 11">KCTC 23279</strain>
    </source>
</reference>
<evidence type="ECO:0000256" key="1">
    <source>
        <dbReference type="ARBA" id="ARBA00004651"/>
    </source>
</evidence>
<feature type="transmembrane region" description="Helical" evidence="8">
    <location>
        <begin position="276"/>
        <end position="301"/>
    </location>
</feature>
<evidence type="ECO:0000256" key="7">
    <source>
        <dbReference type="ARBA" id="ARBA00023136"/>
    </source>
</evidence>
<feature type="domain" description="Major facilitator superfamily (MFS) profile" evidence="9">
    <location>
        <begin position="21"/>
        <end position="507"/>
    </location>
</feature>
<evidence type="ECO:0000256" key="6">
    <source>
        <dbReference type="ARBA" id="ARBA00022989"/>
    </source>
</evidence>
<dbReference type="Pfam" id="PF07690">
    <property type="entry name" value="MFS_1"/>
    <property type="match status" value="1"/>
</dbReference>
<dbReference type="InterPro" id="IPR011701">
    <property type="entry name" value="MFS"/>
</dbReference>
<feature type="transmembrane region" description="Helical" evidence="8">
    <location>
        <begin position="112"/>
        <end position="137"/>
    </location>
</feature>
<evidence type="ECO:0000256" key="5">
    <source>
        <dbReference type="ARBA" id="ARBA00022692"/>
    </source>
</evidence>
<evidence type="ECO:0000256" key="8">
    <source>
        <dbReference type="SAM" id="Phobius"/>
    </source>
</evidence>
<keyword evidence="5 8" id="KW-0812">Transmembrane</keyword>
<feature type="transmembrane region" description="Helical" evidence="8">
    <location>
        <begin position="370"/>
        <end position="396"/>
    </location>
</feature>
<dbReference type="RefSeq" id="WP_378385364.1">
    <property type="nucleotide sequence ID" value="NZ_JBHLWM010000001.1"/>
</dbReference>
<evidence type="ECO:0000313" key="10">
    <source>
        <dbReference type="EMBL" id="MFC0240014.1"/>
    </source>
</evidence>